<dbReference type="Proteomes" id="UP001190640">
    <property type="component" value="Chromosome 12"/>
</dbReference>
<dbReference type="Gene3D" id="2.60.40.150">
    <property type="entry name" value="C2 domain"/>
    <property type="match status" value="1"/>
</dbReference>
<proteinExistence type="inferred from homology"/>
<organism evidence="11 12">
    <name type="scientific">Eublepharis macularius</name>
    <name type="common">Leopard gecko</name>
    <name type="synonym">Cyrtodactylus macularius</name>
    <dbReference type="NCBI Taxonomy" id="481883"/>
    <lineage>
        <taxon>Eukaryota</taxon>
        <taxon>Metazoa</taxon>
        <taxon>Chordata</taxon>
        <taxon>Craniata</taxon>
        <taxon>Vertebrata</taxon>
        <taxon>Euteleostomi</taxon>
        <taxon>Lepidosauria</taxon>
        <taxon>Squamata</taxon>
        <taxon>Bifurcata</taxon>
        <taxon>Gekkota</taxon>
        <taxon>Eublepharidae</taxon>
        <taxon>Eublepharinae</taxon>
        <taxon>Eublepharis</taxon>
    </lineage>
</organism>
<dbReference type="GO" id="GO:0001771">
    <property type="term" value="P:immunological synapse formation"/>
    <property type="evidence" value="ECO:0007669"/>
    <property type="project" value="TreeGrafter"/>
</dbReference>
<evidence type="ECO:0000259" key="9">
    <source>
        <dbReference type="PROSITE" id="PS50004"/>
    </source>
</evidence>
<reference evidence="12" key="1">
    <citation type="submission" date="2025-08" db="UniProtKB">
        <authorList>
            <consortium name="RefSeq"/>
        </authorList>
    </citation>
    <scope>IDENTIFICATION</scope>
    <source>
        <tissue evidence="12">Blood</tissue>
    </source>
</reference>
<feature type="domain" description="C2" evidence="9">
    <location>
        <begin position="437"/>
        <end position="560"/>
    </location>
</feature>
<dbReference type="PRINTS" id="PR00764">
    <property type="entry name" value="COMPLEMENTC9"/>
</dbReference>
<dbReference type="PANTHER" id="PTHR46096:SF3">
    <property type="entry name" value="PERFORIN-1"/>
    <property type="match status" value="1"/>
</dbReference>
<dbReference type="PROSITE" id="PS51412">
    <property type="entry name" value="MACPF_2"/>
    <property type="match status" value="1"/>
</dbReference>
<evidence type="ECO:0000259" key="10">
    <source>
        <dbReference type="PROSITE" id="PS51412"/>
    </source>
</evidence>
<evidence type="ECO:0000256" key="1">
    <source>
        <dbReference type="ARBA" id="ARBA00004370"/>
    </source>
</evidence>
<dbReference type="GO" id="GO:0022829">
    <property type="term" value="F:wide pore channel activity"/>
    <property type="evidence" value="ECO:0007669"/>
    <property type="project" value="TreeGrafter"/>
</dbReference>
<accession>A0AA97K737</accession>
<keyword evidence="7" id="KW-0472">Membrane</keyword>
<dbReference type="GO" id="GO:0051607">
    <property type="term" value="P:defense response to virus"/>
    <property type="evidence" value="ECO:0007669"/>
    <property type="project" value="TreeGrafter"/>
</dbReference>
<dbReference type="InterPro" id="IPR052784">
    <property type="entry name" value="Perforin-1_pore-forming"/>
</dbReference>
<comment type="similarity">
    <text evidence="3">Belongs to the complement C6/C7/C8/C9 family.</text>
</comment>
<dbReference type="InterPro" id="IPR000008">
    <property type="entry name" value="C2_dom"/>
</dbReference>
<name>A0AA97K737_EUBMA</name>
<dbReference type="InterPro" id="IPR020863">
    <property type="entry name" value="MACPF_CS"/>
</dbReference>
<dbReference type="RefSeq" id="XP_054850131.1">
    <property type="nucleotide sequence ID" value="XM_054994156.1"/>
</dbReference>
<dbReference type="GeneID" id="129339574"/>
<dbReference type="GO" id="GO:0001913">
    <property type="term" value="P:T cell mediated cytotoxicity"/>
    <property type="evidence" value="ECO:0007669"/>
    <property type="project" value="TreeGrafter"/>
</dbReference>
<dbReference type="PROSITE" id="PS00279">
    <property type="entry name" value="MACPF_1"/>
    <property type="match status" value="1"/>
</dbReference>
<dbReference type="AlphaFoldDB" id="A0AA97K737"/>
<evidence type="ECO:0000256" key="2">
    <source>
        <dbReference type="ARBA" id="ARBA00004613"/>
    </source>
</evidence>
<keyword evidence="6" id="KW-0204">Cytolysis</keyword>
<dbReference type="InterPro" id="IPR001862">
    <property type="entry name" value="MAC_perforin"/>
</dbReference>
<gene>
    <name evidence="12" type="primary">LOC129339574</name>
</gene>
<dbReference type="SUPFAM" id="SSF49562">
    <property type="entry name" value="C2 domain (Calcium/lipid-binding domain, CaLB)"/>
    <property type="match status" value="1"/>
</dbReference>
<dbReference type="SMART" id="SM00457">
    <property type="entry name" value="MACPF"/>
    <property type="match status" value="1"/>
</dbReference>
<evidence type="ECO:0000256" key="8">
    <source>
        <dbReference type="ARBA" id="ARBA00023157"/>
    </source>
</evidence>
<dbReference type="InterPro" id="IPR035892">
    <property type="entry name" value="C2_domain_sf"/>
</dbReference>
<keyword evidence="5" id="KW-0732">Signal</keyword>
<evidence type="ECO:0000313" key="12">
    <source>
        <dbReference type="RefSeq" id="XP_054850131.1"/>
    </source>
</evidence>
<keyword evidence="11" id="KW-1185">Reference proteome</keyword>
<dbReference type="PROSITE" id="PS50004">
    <property type="entry name" value="C2"/>
    <property type="match status" value="1"/>
</dbReference>
<evidence type="ECO:0000256" key="4">
    <source>
        <dbReference type="ARBA" id="ARBA00022525"/>
    </source>
</evidence>
<dbReference type="InterPro" id="IPR020864">
    <property type="entry name" value="MACPF"/>
</dbReference>
<sequence length="590" mass="67186">MSYLGMLNQRPLSRTQDPSRAAMSKLHFFLAASFGFLSLFQLTASSSCQVFSSAVCNRHTNFVPGHNLIGEGVDITTLSIKGASVVDTNQWERPNRTCTLCQNPLMDGKLQWLPLAAVDWSARRICHWHMDSSVERSEWDVANTLATEVKNNWKIHLELPEAPQVALAGSQSQMTIQAYKYSQRSMRSPVSVTSEYEFYCGTHRPTCGTKQHGQREGILLRVSSLQLRLSHDPPLLASHFTRDIHNLPKEYHQEEYQHFINIYGTHYISQVHLGARVRHLYSVQNCAAALHGLTVFDLKNCLTLEVSLGHLWIFHGFSAKCLQRWKDHMKGKEEGTFVKRHMEVTGGHEPEKLLFSESLEPKHYLEWMKSAKEHPEVVSYSLRPLHTLLSHGDPRRTVLKKATSDYITKRALTRSCSQQCPYNGYQSSKDHCACMCHANDLHNNMCCARERGKAHLKFNIQRGSDLWGDHFSAADSYIKVLFQGREKQTRVIAGNNDPQWHETLDFGTVTLAHRNTYRLEVWDSDVWHDDLLQAFRGELKAGGTYECIGRLTYGYVEFSYTLECAPTLGGGATCQTYMPLKQPATNSKKY</sequence>
<comment type="subcellular location">
    <subcellularLocation>
        <location evidence="1">Membrane</location>
    </subcellularLocation>
    <subcellularLocation>
        <location evidence="2">Secreted</location>
    </subcellularLocation>
</comment>
<dbReference type="PANTHER" id="PTHR46096">
    <property type="entry name" value="PERFORIN-1"/>
    <property type="match status" value="1"/>
</dbReference>
<dbReference type="GO" id="GO:0031640">
    <property type="term" value="P:killing of cells of another organism"/>
    <property type="evidence" value="ECO:0007669"/>
    <property type="project" value="UniProtKB-KW"/>
</dbReference>
<dbReference type="Pfam" id="PF00168">
    <property type="entry name" value="C2"/>
    <property type="match status" value="1"/>
</dbReference>
<keyword evidence="8" id="KW-1015">Disulfide bond</keyword>
<protein>
    <submittedName>
        <fullName evidence="12">Perforin-1-like</fullName>
    </submittedName>
</protein>
<dbReference type="Pfam" id="PF01823">
    <property type="entry name" value="MACPF"/>
    <property type="match status" value="1"/>
</dbReference>
<evidence type="ECO:0000313" key="11">
    <source>
        <dbReference type="Proteomes" id="UP001190640"/>
    </source>
</evidence>
<evidence type="ECO:0000256" key="7">
    <source>
        <dbReference type="ARBA" id="ARBA00023136"/>
    </source>
</evidence>
<dbReference type="KEGG" id="emc:129339574"/>
<dbReference type="GO" id="GO:0005576">
    <property type="term" value="C:extracellular region"/>
    <property type="evidence" value="ECO:0007669"/>
    <property type="project" value="UniProtKB-SubCell"/>
</dbReference>
<keyword evidence="4" id="KW-0964">Secreted</keyword>
<dbReference type="SMART" id="SM00239">
    <property type="entry name" value="C2"/>
    <property type="match status" value="1"/>
</dbReference>
<evidence type="ECO:0000256" key="3">
    <source>
        <dbReference type="ARBA" id="ARBA00009214"/>
    </source>
</evidence>
<evidence type="ECO:0000256" key="5">
    <source>
        <dbReference type="ARBA" id="ARBA00022729"/>
    </source>
</evidence>
<dbReference type="GO" id="GO:0005579">
    <property type="term" value="C:membrane attack complex"/>
    <property type="evidence" value="ECO:0007669"/>
    <property type="project" value="InterPro"/>
</dbReference>
<feature type="domain" description="MACPF" evidence="10">
    <location>
        <begin position="52"/>
        <end position="414"/>
    </location>
</feature>
<evidence type="ECO:0000256" key="6">
    <source>
        <dbReference type="ARBA" id="ARBA00022852"/>
    </source>
</evidence>